<name>A0AAD1BVW3_METFU</name>
<dbReference type="AlphaFoldDB" id="A0AAD1BVW3"/>
<protein>
    <submittedName>
        <fullName evidence="2">Uncharacterized protein</fullName>
    </submittedName>
</protein>
<gene>
    <name evidence="2" type="ORF">KF707C_2670</name>
</gene>
<accession>A0AAD1BVW3</accession>
<evidence type="ECO:0000313" key="3">
    <source>
        <dbReference type="Proteomes" id="UP000218554"/>
    </source>
</evidence>
<keyword evidence="1" id="KW-0732">Signal</keyword>
<dbReference type="EMBL" id="AP014862">
    <property type="protein sequence ID" value="BAU71955.1"/>
    <property type="molecule type" value="Genomic_DNA"/>
</dbReference>
<reference evidence="2 3" key="2">
    <citation type="journal article" date="2017" name="Int. J. Syst. Evol. Microbiol.">
        <title>Pseudomonas furukawaii sp. nov., a polychlorinated biphenyl-degrading bacterium isolated from biphenyl-contaminated soil in Japan.</title>
        <authorList>
            <person name="Kimura N."/>
            <person name="Watanabe T."/>
            <person name="Suenaga H."/>
            <person name="Fujihara H."/>
            <person name="Futagami T."/>
            <person name="Goto M."/>
            <person name="Hanada S."/>
            <person name="Hirose J."/>
        </authorList>
    </citation>
    <scope>NUCLEOTIDE SEQUENCE [LARGE SCALE GENOMIC DNA]</scope>
    <source>
        <strain evidence="3">DSM 10086 / NBRC 110670 / KF707</strain>
    </source>
</reference>
<proteinExistence type="predicted"/>
<evidence type="ECO:0000313" key="2">
    <source>
        <dbReference type="EMBL" id="BAU71955.1"/>
    </source>
</evidence>
<sequence>MKRLPLLLALFTIGAQAATFEKDKKAFFARQEQLDKRCEAARQVLLDREKGNIFNECINAKRGTATVETCKRRAERFDANRIGGSPRHHELPECIEAFNHRRNKPST</sequence>
<dbReference type="RefSeq" id="WP_003455635.1">
    <property type="nucleotide sequence ID" value="NZ_AJMR01000224.1"/>
</dbReference>
<reference evidence="3" key="1">
    <citation type="submission" date="2015-05" db="EMBL/GenBank/DDBJ databases">
        <title>Draft genome sequencing of a biphenyl-degrading bacterium, Pseudomonas balearica KF707 (=NBRC110670).</title>
        <authorList>
            <person name="Kimura N."/>
            <person name="Hirose J."/>
            <person name="Watanabe T."/>
            <person name="Suenaga H."/>
            <person name="Fujihara H."/>
            <person name="Noguchi M."/>
            <person name="Hashimoto M."/>
            <person name="Shimodaira J."/>
            <person name="Tsuchikane K."/>
            <person name="Hosoyama A."/>
            <person name="Yamazoe A."/>
            <person name="Fujita N."/>
            <person name="Furukawa K."/>
        </authorList>
    </citation>
    <scope>NUCLEOTIDE SEQUENCE [LARGE SCALE GENOMIC DNA]</scope>
    <source>
        <strain evidence="3">DSM 10086 / NBRC 110670 / KF707</strain>
    </source>
</reference>
<organism evidence="2 3">
    <name type="scientific">Metapseudomonas furukawaii</name>
    <name type="common">Pseudomonas furukawaii</name>
    <dbReference type="NCBI Taxonomy" id="1149133"/>
    <lineage>
        <taxon>Bacteria</taxon>
        <taxon>Pseudomonadati</taxon>
        <taxon>Pseudomonadota</taxon>
        <taxon>Gammaproteobacteria</taxon>
        <taxon>Pseudomonadales</taxon>
        <taxon>Pseudomonadaceae</taxon>
        <taxon>Metapseudomonas</taxon>
    </lineage>
</organism>
<feature type="signal peptide" evidence="1">
    <location>
        <begin position="1"/>
        <end position="17"/>
    </location>
</feature>
<evidence type="ECO:0000256" key="1">
    <source>
        <dbReference type="SAM" id="SignalP"/>
    </source>
</evidence>
<dbReference type="Proteomes" id="UP000218554">
    <property type="component" value="Chromosome"/>
</dbReference>
<keyword evidence="3" id="KW-1185">Reference proteome</keyword>
<feature type="chain" id="PRO_5042203080" evidence="1">
    <location>
        <begin position="18"/>
        <end position="107"/>
    </location>
</feature>
<dbReference type="KEGG" id="pfuw:KF707C_2670"/>